<keyword evidence="8" id="KW-1185">Reference proteome</keyword>
<dbReference type="GO" id="GO:0008855">
    <property type="term" value="F:exodeoxyribonuclease VII activity"/>
    <property type="evidence" value="ECO:0007669"/>
    <property type="project" value="UniProtKB-UniRule"/>
</dbReference>
<dbReference type="PATRIC" id="fig|1007676.4.peg.722"/>
<dbReference type="EC" id="3.1.11.6" evidence="6"/>
<comment type="subunit">
    <text evidence="6">Heterooligomer composed of large and small subunits.</text>
</comment>
<reference evidence="8" key="1">
    <citation type="submission" date="2015-07" db="EMBL/GenBank/DDBJ databases">
        <title>Lactobacillus ginsenosidimutans/EMML 3141/ whole genome sequencing.</title>
        <authorList>
            <person name="Kim M.K."/>
            <person name="Im W.-T."/>
            <person name="Srinivasan S."/>
            <person name="Lee J.-J."/>
        </authorList>
    </citation>
    <scope>NUCLEOTIDE SEQUENCE [LARGE SCALE GENOMIC DNA]</scope>
    <source>
        <strain evidence="8">EMML 3041</strain>
    </source>
</reference>
<dbReference type="Proteomes" id="UP000036106">
    <property type="component" value="Chromosome"/>
</dbReference>
<dbReference type="GO" id="GO:0005829">
    <property type="term" value="C:cytosol"/>
    <property type="evidence" value="ECO:0007669"/>
    <property type="project" value="TreeGrafter"/>
</dbReference>
<dbReference type="OrthoDB" id="9798666at2"/>
<name>A0A0H4QZ04_9LACO</name>
<comment type="subcellular location">
    <subcellularLocation>
        <location evidence="6">Cytoplasm</location>
    </subcellularLocation>
</comment>
<evidence type="ECO:0000256" key="3">
    <source>
        <dbReference type="ARBA" id="ARBA00022722"/>
    </source>
</evidence>
<evidence type="ECO:0000256" key="2">
    <source>
        <dbReference type="ARBA" id="ARBA00022490"/>
    </source>
</evidence>
<dbReference type="KEGG" id="lgn:ABM34_03500"/>
<keyword evidence="4 6" id="KW-0378">Hydrolase</keyword>
<evidence type="ECO:0000313" key="8">
    <source>
        <dbReference type="Proteomes" id="UP000036106"/>
    </source>
</evidence>
<dbReference type="STRING" id="1007676.ABM34_03500"/>
<dbReference type="PANTHER" id="PTHR34137:SF1">
    <property type="entry name" value="EXODEOXYRIBONUCLEASE 7 SMALL SUBUNIT"/>
    <property type="match status" value="1"/>
</dbReference>
<proteinExistence type="inferred from homology"/>
<keyword evidence="2 6" id="KW-0963">Cytoplasm</keyword>
<dbReference type="NCBIfam" id="TIGR01280">
    <property type="entry name" value="xseB"/>
    <property type="match status" value="1"/>
</dbReference>
<keyword evidence="3 6" id="KW-0540">Nuclease</keyword>
<dbReference type="PIRSF" id="PIRSF006488">
    <property type="entry name" value="Exonuc_VII_S"/>
    <property type="match status" value="1"/>
</dbReference>
<sequence>MAEKKKSFEDNLADLEKIVTDLEAGNVPLEEAMEKFKTGVTLSKNLEKTLADAETTVTKIMSKDGSESTFKENNNEDAK</sequence>
<dbReference type="InterPro" id="IPR037004">
    <property type="entry name" value="Exonuc_VII_ssu_sf"/>
</dbReference>
<keyword evidence="5 6" id="KW-0269">Exonuclease</keyword>
<comment type="catalytic activity">
    <reaction evidence="6">
        <text>Exonucleolytic cleavage in either 5'- to 3'- or 3'- to 5'-direction to yield nucleoside 5'-phosphates.</text>
        <dbReference type="EC" id="3.1.11.6"/>
    </reaction>
</comment>
<evidence type="ECO:0000256" key="1">
    <source>
        <dbReference type="ARBA" id="ARBA00009998"/>
    </source>
</evidence>
<comment type="similarity">
    <text evidence="1 6">Belongs to the XseB family.</text>
</comment>
<dbReference type="GO" id="GO:0006308">
    <property type="term" value="P:DNA catabolic process"/>
    <property type="evidence" value="ECO:0007669"/>
    <property type="project" value="UniProtKB-UniRule"/>
</dbReference>
<dbReference type="Gene3D" id="1.10.287.1040">
    <property type="entry name" value="Exonuclease VII, small subunit"/>
    <property type="match status" value="1"/>
</dbReference>
<dbReference type="GO" id="GO:0009318">
    <property type="term" value="C:exodeoxyribonuclease VII complex"/>
    <property type="evidence" value="ECO:0007669"/>
    <property type="project" value="UniProtKB-UniRule"/>
</dbReference>
<dbReference type="EMBL" id="CP012034">
    <property type="protein sequence ID" value="AKP66720.1"/>
    <property type="molecule type" value="Genomic_DNA"/>
</dbReference>
<dbReference type="PANTHER" id="PTHR34137">
    <property type="entry name" value="EXODEOXYRIBONUCLEASE 7 SMALL SUBUNIT"/>
    <property type="match status" value="1"/>
</dbReference>
<evidence type="ECO:0000256" key="5">
    <source>
        <dbReference type="ARBA" id="ARBA00022839"/>
    </source>
</evidence>
<evidence type="ECO:0000256" key="4">
    <source>
        <dbReference type="ARBA" id="ARBA00022801"/>
    </source>
</evidence>
<dbReference type="SUPFAM" id="SSF116842">
    <property type="entry name" value="XseB-like"/>
    <property type="match status" value="1"/>
</dbReference>
<dbReference type="InterPro" id="IPR003761">
    <property type="entry name" value="Exonuc_VII_S"/>
</dbReference>
<comment type="function">
    <text evidence="6">Bidirectionally degrades single-stranded DNA into large acid-insoluble oligonucleotides, which are then degraded further into small acid-soluble oligonucleotides.</text>
</comment>
<evidence type="ECO:0000313" key="7">
    <source>
        <dbReference type="EMBL" id="AKP66720.1"/>
    </source>
</evidence>
<protein>
    <recommendedName>
        <fullName evidence="6">Exodeoxyribonuclease 7 small subunit</fullName>
        <ecNumber evidence="6">3.1.11.6</ecNumber>
    </recommendedName>
    <alternativeName>
        <fullName evidence="6">Exodeoxyribonuclease VII small subunit</fullName>
        <shortName evidence="6">Exonuclease VII small subunit</shortName>
    </alternativeName>
</protein>
<dbReference type="HAMAP" id="MF_00337">
    <property type="entry name" value="Exonuc_7_S"/>
    <property type="match status" value="1"/>
</dbReference>
<organism evidence="7 8">
    <name type="scientific">Companilactobacillus ginsenosidimutans</name>
    <dbReference type="NCBI Taxonomy" id="1007676"/>
    <lineage>
        <taxon>Bacteria</taxon>
        <taxon>Bacillati</taxon>
        <taxon>Bacillota</taxon>
        <taxon>Bacilli</taxon>
        <taxon>Lactobacillales</taxon>
        <taxon>Lactobacillaceae</taxon>
        <taxon>Companilactobacillus</taxon>
    </lineage>
</organism>
<dbReference type="AlphaFoldDB" id="A0A0H4QZ04"/>
<gene>
    <name evidence="6" type="primary">xseB</name>
    <name evidence="7" type="ORF">ABM34_03500</name>
</gene>
<accession>A0A0H4QZ04</accession>
<dbReference type="RefSeq" id="WP_048703433.1">
    <property type="nucleotide sequence ID" value="NZ_CP012034.1"/>
</dbReference>
<dbReference type="Pfam" id="PF02609">
    <property type="entry name" value="Exonuc_VII_S"/>
    <property type="match status" value="1"/>
</dbReference>
<evidence type="ECO:0000256" key="6">
    <source>
        <dbReference type="HAMAP-Rule" id="MF_00337"/>
    </source>
</evidence>
<dbReference type="NCBIfam" id="NF002138">
    <property type="entry name" value="PRK00977.1-2"/>
    <property type="match status" value="1"/>
</dbReference>